<keyword evidence="4 6" id="KW-0464">Manganese</keyword>
<evidence type="ECO:0000259" key="7">
    <source>
        <dbReference type="Pfam" id="PF01979"/>
    </source>
</evidence>
<dbReference type="EMBL" id="JADIMP010000095">
    <property type="protein sequence ID" value="MBO8441932.1"/>
    <property type="molecule type" value="Genomic_DNA"/>
</dbReference>
<evidence type="ECO:0000256" key="6">
    <source>
        <dbReference type="HAMAP-Rule" id="MF_01518"/>
    </source>
</evidence>
<proteinExistence type="inferred from homology"/>
<dbReference type="Pfam" id="PF13382">
    <property type="entry name" value="Adenine_deam_C"/>
    <property type="match status" value="1"/>
</dbReference>
<dbReference type="GO" id="GO:0000034">
    <property type="term" value="F:adenine deaminase activity"/>
    <property type="evidence" value="ECO:0007669"/>
    <property type="project" value="UniProtKB-UniRule"/>
</dbReference>
<dbReference type="InterPro" id="IPR006679">
    <property type="entry name" value="Adenine_deam"/>
</dbReference>
<name>A0A9D9HA34_9LACO</name>
<evidence type="ECO:0000256" key="5">
    <source>
        <dbReference type="ARBA" id="ARBA00047720"/>
    </source>
</evidence>
<evidence type="ECO:0000259" key="8">
    <source>
        <dbReference type="Pfam" id="PF13382"/>
    </source>
</evidence>
<evidence type="ECO:0000313" key="10">
    <source>
        <dbReference type="Proteomes" id="UP000823614"/>
    </source>
</evidence>
<comment type="cofactor">
    <cofactor evidence="6">
        <name>Mn(2+)</name>
        <dbReference type="ChEBI" id="CHEBI:29035"/>
    </cofactor>
</comment>
<comment type="caution">
    <text evidence="9">The sequence shown here is derived from an EMBL/GenBank/DDBJ whole genome shotgun (WGS) entry which is preliminary data.</text>
</comment>
<dbReference type="InterPro" id="IPR006680">
    <property type="entry name" value="Amidohydro-rel"/>
</dbReference>
<keyword evidence="3 6" id="KW-0378">Hydrolase</keyword>
<evidence type="ECO:0000256" key="1">
    <source>
        <dbReference type="ARBA" id="ARBA00006773"/>
    </source>
</evidence>
<dbReference type="PANTHER" id="PTHR11113">
    <property type="entry name" value="N-ACETYLGLUCOSAMINE-6-PHOSPHATE DEACETYLASE"/>
    <property type="match status" value="1"/>
</dbReference>
<dbReference type="PANTHER" id="PTHR11113:SF2">
    <property type="entry name" value="ADENINE DEAMINASE"/>
    <property type="match status" value="1"/>
</dbReference>
<reference evidence="9" key="2">
    <citation type="journal article" date="2021" name="PeerJ">
        <title>Extensive microbial diversity within the chicken gut microbiome revealed by metagenomics and culture.</title>
        <authorList>
            <person name="Gilroy R."/>
            <person name="Ravi A."/>
            <person name="Getino M."/>
            <person name="Pursley I."/>
            <person name="Horton D.L."/>
            <person name="Alikhan N.F."/>
            <person name="Baker D."/>
            <person name="Gharbi K."/>
            <person name="Hall N."/>
            <person name="Watson M."/>
            <person name="Adriaenssens E.M."/>
            <person name="Foster-Nyarko E."/>
            <person name="Jarju S."/>
            <person name="Secka A."/>
            <person name="Antonio M."/>
            <person name="Oren A."/>
            <person name="Chaudhuri R.R."/>
            <person name="La Ragione R."/>
            <person name="Hildebrand F."/>
            <person name="Pallen M.J."/>
        </authorList>
    </citation>
    <scope>NUCLEOTIDE SEQUENCE</scope>
    <source>
        <strain evidence="9">C6-149</strain>
    </source>
</reference>
<evidence type="ECO:0000256" key="2">
    <source>
        <dbReference type="ARBA" id="ARBA00012782"/>
    </source>
</evidence>
<dbReference type="Pfam" id="PF01979">
    <property type="entry name" value="Amidohydro_1"/>
    <property type="match status" value="1"/>
</dbReference>
<protein>
    <recommendedName>
        <fullName evidence="2 6">Adenine deaminase</fullName>
        <shortName evidence="6">Adenase</shortName>
        <shortName evidence="6">Adenine aminase</shortName>
        <ecNumber evidence="2 6">3.5.4.2</ecNumber>
    </recommendedName>
</protein>
<accession>A0A9D9HA34</accession>
<dbReference type="Gene3D" id="3.20.20.140">
    <property type="entry name" value="Metal-dependent hydrolases"/>
    <property type="match status" value="1"/>
</dbReference>
<dbReference type="InterPro" id="IPR026912">
    <property type="entry name" value="Adenine_deam_C"/>
</dbReference>
<reference evidence="9" key="1">
    <citation type="submission" date="2020-10" db="EMBL/GenBank/DDBJ databases">
        <authorList>
            <person name="Gilroy R."/>
        </authorList>
    </citation>
    <scope>NUCLEOTIDE SEQUENCE</scope>
    <source>
        <strain evidence="9">C6-149</strain>
    </source>
</reference>
<gene>
    <name evidence="6" type="primary">ade</name>
    <name evidence="9" type="ORF">IAA89_05835</name>
</gene>
<comment type="catalytic activity">
    <reaction evidence="5 6">
        <text>adenine + H2O + H(+) = hypoxanthine + NH4(+)</text>
        <dbReference type="Rhea" id="RHEA:23688"/>
        <dbReference type="ChEBI" id="CHEBI:15377"/>
        <dbReference type="ChEBI" id="CHEBI:15378"/>
        <dbReference type="ChEBI" id="CHEBI:16708"/>
        <dbReference type="ChEBI" id="CHEBI:17368"/>
        <dbReference type="ChEBI" id="CHEBI:28938"/>
        <dbReference type="EC" id="3.5.4.2"/>
    </reaction>
</comment>
<dbReference type="SUPFAM" id="SSF51556">
    <property type="entry name" value="Metallo-dependent hydrolases"/>
    <property type="match status" value="1"/>
</dbReference>
<dbReference type="HAMAP" id="MF_01518">
    <property type="entry name" value="Adenine_deamin"/>
    <property type="match status" value="1"/>
</dbReference>
<feature type="domain" description="Adenine deaminase C-terminal" evidence="8">
    <location>
        <begin position="392"/>
        <end position="557"/>
    </location>
</feature>
<dbReference type="AlphaFoldDB" id="A0A9D9HA34"/>
<dbReference type="SUPFAM" id="SSF51338">
    <property type="entry name" value="Composite domain of metallo-dependent hydrolases"/>
    <property type="match status" value="1"/>
</dbReference>
<dbReference type="EC" id="3.5.4.2" evidence="2 6"/>
<evidence type="ECO:0000313" key="9">
    <source>
        <dbReference type="EMBL" id="MBO8441932.1"/>
    </source>
</evidence>
<comment type="similarity">
    <text evidence="1 6">Belongs to the metallo-dependent hydrolases superfamily. Adenine deaminase family.</text>
</comment>
<dbReference type="InterPro" id="IPR032466">
    <property type="entry name" value="Metal_Hydrolase"/>
</dbReference>
<organism evidence="9 10">
    <name type="scientific">Candidatus Gallilactobacillus intestinavium</name>
    <dbReference type="NCBI Taxonomy" id="2840838"/>
    <lineage>
        <taxon>Bacteria</taxon>
        <taxon>Bacillati</taxon>
        <taxon>Bacillota</taxon>
        <taxon>Bacilli</taxon>
        <taxon>Lactobacillales</taxon>
        <taxon>Lactobacillaceae</taxon>
        <taxon>Lactobacillaceae incertae sedis</taxon>
        <taxon>Candidatus Gallilactobacillus</taxon>
    </lineage>
</organism>
<feature type="domain" description="Amidohydrolase-related" evidence="7">
    <location>
        <begin position="54"/>
        <end position="336"/>
    </location>
</feature>
<dbReference type="GO" id="GO:0006146">
    <property type="term" value="P:adenine catabolic process"/>
    <property type="evidence" value="ECO:0007669"/>
    <property type="project" value="InterPro"/>
</dbReference>
<dbReference type="Proteomes" id="UP000823614">
    <property type="component" value="Unassembled WGS sequence"/>
</dbReference>
<sequence>MEQVDLLLRNAYVFNSYLKKFIKKDIAVKKHKFYWIDDELKVNAKVEKDLTDKYVIPGLIDSHMHIESSMTTPNNFSNAVIKFGTTTIVADDHEIANVAGINGLKEYINSGENTLLDIFYAIPSSVPSTNEQMETTGGQIGIDEVTDLLKDPRIICLGEAMNFKGITGDSTSLIKQIIEKCLNIKPNFPIEGHCPQYSGEDLAKFIYAGIRSDHTQQTAQSIVEKISNGMFIQIQRKTLNKDIIKAIYENNLLEHVALVTDDVMPDDLLKGHLNSILKLAINSGMKPEDAIYISTYTPARHMNLRDRGAIAPGLIADFIILDDLSSFKINSVYKNGLVINDNNNDSSYDYSDKLSNSVKAKKLVKSDFILKTNLVKNGLVDANIIGLNMNSTFTNQIDLKLEVKDNFVNWQMQGLCLLLVQERYSESNNIQFGLVKGALAKKGAIGSTWAHDHHNLMILGNDINAMMRVQNRLIDEQGGYIVSDESSILEDVPLTVGGVVSLLPVSDLGKKVEHLRSCMNNLGYYNQNEIMSFSTLSLLVSQKIKISDKGLFDVKTQNKIPLFCFEHKKDFGNRIIK</sequence>
<evidence type="ECO:0000256" key="3">
    <source>
        <dbReference type="ARBA" id="ARBA00022801"/>
    </source>
</evidence>
<dbReference type="InterPro" id="IPR011059">
    <property type="entry name" value="Metal-dep_hydrolase_composite"/>
</dbReference>
<evidence type="ECO:0000256" key="4">
    <source>
        <dbReference type="ARBA" id="ARBA00023211"/>
    </source>
</evidence>
<dbReference type="Gene3D" id="2.30.40.10">
    <property type="entry name" value="Urease, subunit C, domain 1"/>
    <property type="match status" value="1"/>
</dbReference>